<name>A0ACB8Q6I3_9AGAM</name>
<evidence type="ECO:0000313" key="2">
    <source>
        <dbReference type="Proteomes" id="UP000814128"/>
    </source>
</evidence>
<gene>
    <name evidence="1" type="ORF">K488DRAFT_74602</name>
</gene>
<keyword evidence="2" id="KW-1185">Reference proteome</keyword>
<dbReference type="EMBL" id="MU273922">
    <property type="protein sequence ID" value="KAI0027365.1"/>
    <property type="molecule type" value="Genomic_DNA"/>
</dbReference>
<comment type="caution">
    <text evidence="1">The sequence shown here is derived from an EMBL/GenBank/DDBJ whole genome shotgun (WGS) entry which is preliminary data.</text>
</comment>
<reference evidence="1" key="2">
    <citation type="journal article" date="2022" name="New Phytol.">
        <title>Evolutionary transition to the ectomycorrhizal habit in the genomes of a hyperdiverse lineage of mushroom-forming fungi.</title>
        <authorList>
            <person name="Looney B."/>
            <person name="Miyauchi S."/>
            <person name="Morin E."/>
            <person name="Drula E."/>
            <person name="Courty P.E."/>
            <person name="Kohler A."/>
            <person name="Kuo A."/>
            <person name="LaButti K."/>
            <person name="Pangilinan J."/>
            <person name="Lipzen A."/>
            <person name="Riley R."/>
            <person name="Andreopoulos W."/>
            <person name="He G."/>
            <person name="Johnson J."/>
            <person name="Nolan M."/>
            <person name="Tritt A."/>
            <person name="Barry K.W."/>
            <person name="Grigoriev I.V."/>
            <person name="Nagy L.G."/>
            <person name="Hibbett D."/>
            <person name="Henrissat B."/>
            <person name="Matheny P.B."/>
            <person name="Labbe J."/>
            <person name="Martin F.M."/>
        </authorList>
    </citation>
    <scope>NUCLEOTIDE SEQUENCE</scope>
    <source>
        <strain evidence="1">EC-137</strain>
    </source>
</reference>
<proteinExistence type="predicted"/>
<sequence>MVRKSAAPTPASTSVTSAPALVPSELDTPARNTRSRTIAAATTATRSTRVTPSRSAKKRSLDDAVEAGPSSGRPRHAPTPAAKKTTNTKKTTVKKTTAATKKTPAKKIAKRAVETEGEADSGERATKRRKTVRTQEPLSPQTTAALEVPLPGSDDDSQPAIANGRKRPLDEEDSSTRFPGFGRVKKRARRAASPGPSPKRPPRRKPATSRFSHVPPPPSPPESPAAEVTQAEVEALLRQHTPEPLLEAEPQARGRTPPSAVDAQAAGPVAGPSTRPVSPADEGRSLSIAPTEIIEWHGWPRLNEPAAIHEVLVENGIKVRDYAFQDPYVLPRLRRLVSERQGTEVIEWPEGTTSEPSEEGDGEVAEGTDGKGKGKGKERAREEDAPDAPEEAVEEEGKGKGKGKARAVPLRVAAPMSSFYADAAFGAPGPSNVAERCGLVAPTTPTIAEHPPSPARDRSPARAASPAPNAAVRSPAPSVNADADASPLPRPATSQPPAATPSDPTPAVGVPQRRPQPLRRHDTILYGGPSGFIPYYPNGFSEAPELRHTLAGRIQRPSSPVPSSVPSPAPPARGPEHSPPTPVLARQPSTSGSERTLVRSSSSTVLVK</sequence>
<organism evidence="1 2">
    <name type="scientific">Vararia minispora EC-137</name>
    <dbReference type="NCBI Taxonomy" id="1314806"/>
    <lineage>
        <taxon>Eukaryota</taxon>
        <taxon>Fungi</taxon>
        <taxon>Dikarya</taxon>
        <taxon>Basidiomycota</taxon>
        <taxon>Agaricomycotina</taxon>
        <taxon>Agaricomycetes</taxon>
        <taxon>Russulales</taxon>
        <taxon>Lachnocladiaceae</taxon>
        <taxon>Vararia</taxon>
    </lineage>
</organism>
<reference evidence="1" key="1">
    <citation type="submission" date="2021-02" db="EMBL/GenBank/DDBJ databases">
        <authorList>
            <consortium name="DOE Joint Genome Institute"/>
            <person name="Ahrendt S."/>
            <person name="Looney B.P."/>
            <person name="Miyauchi S."/>
            <person name="Morin E."/>
            <person name="Drula E."/>
            <person name="Courty P.E."/>
            <person name="Chicoki N."/>
            <person name="Fauchery L."/>
            <person name="Kohler A."/>
            <person name="Kuo A."/>
            <person name="Labutti K."/>
            <person name="Pangilinan J."/>
            <person name="Lipzen A."/>
            <person name="Riley R."/>
            <person name="Andreopoulos W."/>
            <person name="He G."/>
            <person name="Johnson J."/>
            <person name="Barry K.W."/>
            <person name="Grigoriev I.V."/>
            <person name="Nagy L."/>
            <person name="Hibbett D."/>
            <person name="Henrissat B."/>
            <person name="Matheny P.B."/>
            <person name="Labbe J."/>
            <person name="Martin F."/>
        </authorList>
    </citation>
    <scope>NUCLEOTIDE SEQUENCE</scope>
    <source>
        <strain evidence="1">EC-137</strain>
    </source>
</reference>
<dbReference type="Proteomes" id="UP000814128">
    <property type="component" value="Unassembled WGS sequence"/>
</dbReference>
<accession>A0ACB8Q6I3</accession>
<evidence type="ECO:0000313" key="1">
    <source>
        <dbReference type="EMBL" id="KAI0027365.1"/>
    </source>
</evidence>
<protein>
    <submittedName>
        <fullName evidence="1">Uncharacterized protein</fullName>
    </submittedName>
</protein>